<dbReference type="PANTHER" id="PTHR30634">
    <property type="entry name" value="OUTER MEMBRANE LOLAB LIPOPROTEIN INSERTION APPARATUS"/>
    <property type="match status" value="1"/>
</dbReference>
<sequence>MKNEMTTLFGIRHHGPGCARSLLAALDALSPEVILLEMPAEAEPLLVHAAHEAMKPPVAILLHRTDAPEKASFYPFAEFSPEWQAVRWAVTKGVPVRCFDLPSAHMFALRDEDDETPPQPDAFEWFAKADGYSDGERWWNDRVEERRNTQDFFEAILEAVATLRGDLDLPESRETLLREAWMRKCLRAAEKDGFANIAVVCGAWHTPALTAKVKVADDNELLRGLPKHKVAATWIPWTDERLAMASGYAAGIRSPGWYGHLWKNTEDPIPSWLTKAARILRKEGQEASSASVIEAVRLSHSLAGMRGRPLPGLDETLESIQAVFCQGDPLPLDFLRTRLLVGQRLGELPEGLPTLPLQQDIEASQKRLRLKPAASVTPLELDLREDGGRARSIFLHRLLALGIGWGRKEQARTRGTFKERWSLQWKPELAVAIIDASAFGNTIESAATKRLVKRLPADAGMEPITERLDLALLGALPQAVNVLLRRLDAAAATAHDLAELLDTVPPLARIARYGDVRATDAEAVMRLLEGFAARIHAGLLIAASGIDDDAARTLSGHVQSYRGALAMLELTALTDEFQATLGRMKESESVHPKLRGLSVRILRDASHLDDAEAARHLGFALSPGMPALSAAAWLEGFLQGGGSLLVHDRALLGLVHTWLGSLSGEAFQSTLPLLRRTFGTFEPPERARIAASVAQGPASTPPPAAPLDLDMERALPAVAAVAKLFGLPQPS</sequence>
<protein>
    <submittedName>
        <fullName evidence="1">DUF5682 family protein</fullName>
    </submittedName>
</protein>
<dbReference type="InterPro" id="IPR043737">
    <property type="entry name" value="DUF5682"/>
</dbReference>
<dbReference type="Pfam" id="PF18934">
    <property type="entry name" value="DUF5682"/>
    <property type="match status" value="1"/>
</dbReference>
<comment type="caution">
    <text evidence="1">The sequence shown here is derived from an EMBL/GenBank/DDBJ whole genome shotgun (WGS) entry which is preliminary data.</text>
</comment>
<reference evidence="1 2" key="1">
    <citation type="submission" date="2022-10" db="EMBL/GenBank/DDBJ databases">
        <title>Luteolibacter arcticus strain CCTCC AB 2014275, whole genome shotgun sequencing project.</title>
        <authorList>
            <person name="Zhao G."/>
            <person name="Shen L."/>
        </authorList>
    </citation>
    <scope>NUCLEOTIDE SEQUENCE [LARGE SCALE GENOMIC DNA]</scope>
    <source>
        <strain evidence="1 2">CCTCC AB 2014275</strain>
    </source>
</reference>
<dbReference type="EMBL" id="JAPDDT010000005">
    <property type="protein sequence ID" value="MCW1923612.1"/>
    <property type="molecule type" value="Genomic_DNA"/>
</dbReference>
<keyword evidence="2" id="KW-1185">Reference proteome</keyword>
<accession>A0ABT3GJE0</accession>
<proteinExistence type="predicted"/>
<name>A0ABT3GJE0_9BACT</name>
<evidence type="ECO:0000313" key="2">
    <source>
        <dbReference type="Proteomes" id="UP001320876"/>
    </source>
</evidence>
<dbReference type="PANTHER" id="PTHR30634:SF14">
    <property type="match status" value="1"/>
</dbReference>
<dbReference type="RefSeq" id="WP_264487721.1">
    <property type="nucleotide sequence ID" value="NZ_JAPDDT010000005.1"/>
</dbReference>
<evidence type="ECO:0000313" key="1">
    <source>
        <dbReference type="EMBL" id="MCW1923612.1"/>
    </source>
</evidence>
<dbReference type="InterPro" id="IPR050458">
    <property type="entry name" value="LolB"/>
</dbReference>
<dbReference type="Proteomes" id="UP001320876">
    <property type="component" value="Unassembled WGS sequence"/>
</dbReference>
<organism evidence="1 2">
    <name type="scientific">Luteolibacter arcticus</name>
    <dbReference type="NCBI Taxonomy" id="1581411"/>
    <lineage>
        <taxon>Bacteria</taxon>
        <taxon>Pseudomonadati</taxon>
        <taxon>Verrucomicrobiota</taxon>
        <taxon>Verrucomicrobiia</taxon>
        <taxon>Verrucomicrobiales</taxon>
        <taxon>Verrucomicrobiaceae</taxon>
        <taxon>Luteolibacter</taxon>
    </lineage>
</organism>
<gene>
    <name evidence="1" type="ORF">OKA05_13690</name>
</gene>